<evidence type="ECO:0000313" key="2">
    <source>
        <dbReference type="Proteomes" id="UP001611383"/>
    </source>
</evidence>
<dbReference type="EMBL" id="CP043494">
    <property type="protein sequence ID" value="WNG51623.1"/>
    <property type="molecule type" value="Genomic_DNA"/>
</dbReference>
<organism evidence="1 2">
    <name type="scientific">Archangium minus</name>
    <dbReference type="NCBI Taxonomy" id="83450"/>
    <lineage>
        <taxon>Bacteria</taxon>
        <taxon>Pseudomonadati</taxon>
        <taxon>Myxococcota</taxon>
        <taxon>Myxococcia</taxon>
        <taxon>Myxococcales</taxon>
        <taxon>Cystobacterineae</taxon>
        <taxon>Archangiaceae</taxon>
        <taxon>Archangium</taxon>
    </lineage>
</organism>
<name>A0ABY9X8B1_9BACT</name>
<dbReference type="RefSeq" id="WP_395811896.1">
    <property type="nucleotide sequence ID" value="NZ_CP043494.1"/>
</dbReference>
<keyword evidence="2" id="KW-1185">Reference proteome</keyword>
<evidence type="ECO:0000313" key="1">
    <source>
        <dbReference type="EMBL" id="WNG51623.1"/>
    </source>
</evidence>
<gene>
    <name evidence="1" type="ORF">F0U60_51525</name>
</gene>
<sequence>MQVTPHFLSLVPDGVFVPREGGVRFEPLPPPTQGEVERLLKVVRHRVLRLLEKRGALPAQGPEDALQAYQAHSLQRRLRWTEVDVRPPPRKQPRCAFMEGFSLHANTHLHANDRQGLGALCIMPLFSETGFGMAAPFSFIAFLRACGRGVKHLVQEGCPRSEKSLSDCRGPCRPR</sequence>
<proteinExistence type="predicted"/>
<dbReference type="Proteomes" id="UP001611383">
    <property type="component" value="Chromosome"/>
</dbReference>
<protein>
    <submittedName>
        <fullName evidence="1">Uncharacterized protein</fullName>
    </submittedName>
</protein>
<reference evidence="1 2" key="1">
    <citation type="submission" date="2019-08" db="EMBL/GenBank/DDBJ databases">
        <title>Archangium and Cystobacter genomes.</title>
        <authorList>
            <person name="Chen I.-C.K."/>
            <person name="Wielgoss S."/>
        </authorList>
    </citation>
    <scope>NUCLEOTIDE SEQUENCE [LARGE SCALE GENOMIC DNA]</scope>
    <source>
        <strain evidence="1 2">Cbm 6</strain>
    </source>
</reference>
<accession>A0ABY9X8B1</accession>